<dbReference type="EMBL" id="JACEGQ020000091">
    <property type="protein sequence ID" value="KAH8479643.1"/>
    <property type="molecule type" value="Genomic_DNA"/>
</dbReference>
<feature type="region of interest" description="Disordered" evidence="1">
    <location>
        <begin position="52"/>
        <end position="74"/>
    </location>
</feature>
<feature type="compositionally biased region" description="Polar residues" evidence="1">
    <location>
        <begin position="60"/>
        <end position="74"/>
    </location>
</feature>
<feature type="non-terminal residue" evidence="2">
    <location>
        <position position="1"/>
    </location>
</feature>
<evidence type="ECO:0000256" key="1">
    <source>
        <dbReference type="SAM" id="MobiDB-lite"/>
    </source>
</evidence>
<proteinExistence type="predicted"/>
<dbReference type="PANTHER" id="PTHR31286:SF180">
    <property type="entry name" value="OS10G0362600 PROTEIN"/>
    <property type="match status" value="1"/>
</dbReference>
<protein>
    <recommendedName>
        <fullName evidence="4">Zinc knuckle CX2CX4HX4C domain-containing protein</fullName>
    </recommendedName>
</protein>
<gene>
    <name evidence="2" type="ORF">H0E87_031516</name>
</gene>
<name>A0A8T2WHL7_POPDE</name>
<dbReference type="Proteomes" id="UP000807159">
    <property type="component" value="Unassembled WGS sequence"/>
</dbReference>
<dbReference type="AlphaFoldDB" id="A0A8T2WHL7"/>
<dbReference type="PANTHER" id="PTHR31286">
    <property type="entry name" value="GLYCINE-RICH CELL WALL STRUCTURAL PROTEIN 1.8-LIKE"/>
    <property type="match status" value="1"/>
</dbReference>
<evidence type="ECO:0000313" key="3">
    <source>
        <dbReference type="Proteomes" id="UP000807159"/>
    </source>
</evidence>
<evidence type="ECO:0008006" key="4">
    <source>
        <dbReference type="Google" id="ProtNLM"/>
    </source>
</evidence>
<keyword evidence="3" id="KW-1185">Reference proteome</keyword>
<comment type="caution">
    <text evidence="2">The sequence shown here is derived from an EMBL/GenBank/DDBJ whole genome shotgun (WGS) entry which is preliminary data.</text>
</comment>
<evidence type="ECO:0000313" key="2">
    <source>
        <dbReference type="EMBL" id="KAH8479643.1"/>
    </source>
</evidence>
<accession>A0A8T2WHL7</accession>
<feature type="region of interest" description="Disordered" evidence="1">
    <location>
        <begin position="141"/>
        <end position="239"/>
    </location>
</feature>
<organism evidence="2 3">
    <name type="scientific">Populus deltoides</name>
    <name type="common">Eastern poplar</name>
    <name type="synonym">Eastern cottonwood</name>
    <dbReference type="NCBI Taxonomy" id="3696"/>
    <lineage>
        <taxon>Eukaryota</taxon>
        <taxon>Viridiplantae</taxon>
        <taxon>Streptophyta</taxon>
        <taxon>Embryophyta</taxon>
        <taxon>Tracheophyta</taxon>
        <taxon>Spermatophyta</taxon>
        <taxon>Magnoliopsida</taxon>
        <taxon>eudicotyledons</taxon>
        <taxon>Gunneridae</taxon>
        <taxon>Pentapetalae</taxon>
        <taxon>rosids</taxon>
        <taxon>fabids</taxon>
        <taxon>Malpighiales</taxon>
        <taxon>Salicaceae</taxon>
        <taxon>Saliceae</taxon>
        <taxon>Populus</taxon>
    </lineage>
</organism>
<sequence length="239" mass="25528">VLVEVNLLFDLPYSIEVTLPNDSLLHQQVIYETLPRFCKHCKTLGHLTSTCPKAPPSKVPSPQQAHETAPVLNSTKDRDSVFNRLGPQQGSPIVVYSEANLPTDCAPPPMQVEAECVSESGVAAPNSGGWELVQSKRVKRKVSPSQQPHAVPCPTQGHSHLLHRDHQLPPSVSGSLPTSAPAPNDLTGFRTDKGKSVVVPGASCPPMSHTAGMPPKRKAQQRTGGVYGRDEGLPPPSSS</sequence>
<reference evidence="2" key="1">
    <citation type="journal article" date="2021" name="J. Hered.">
        <title>Genome Assembly of Salicaceae Populus deltoides (Eastern Cottonwood) I-69 Based on Nanopore Sequencing and Hi-C Technologies.</title>
        <authorList>
            <person name="Bai S."/>
            <person name="Wu H."/>
            <person name="Zhang J."/>
            <person name="Pan Z."/>
            <person name="Zhao W."/>
            <person name="Li Z."/>
            <person name="Tong C."/>
        </authorList>
    </citation>
    <scope>NUCLEOTIDE SEQUENCE</scope>
    <source>
        <tissue evidence="2">Leaf</tissue>
    </source>
</reference>
<dbReference type="InterPro" id="IPR040256">
    <property type="entry name" value="At4g02000-like"/>
</dbReference>